<reference evidence="1 2" key="2">
    <citation type="submission" date="2020-07" db="EMBL/GenBank/DDBJ databases">
        <title>Genome assembly of wild tea tree DASZ reveals pedigree and selection history of tea varieties.</title>
        <authorList>
            <person name="Zhang W."/>
        </authorList>
    </citation>
    <scope>NUCLEOTIDE SEQUENCE [LARGE SCALE GENOMIC DNA]</scope>
    <source>
        <strain evidence="2">cv. G240</strain>
        <tissue evidence="1">Leaf</tissue>
    </source>
</reference>
<protein>
    <submittedName>
        <fullName evidence="1">Uncharacterized protein</fullName>
    </submittedName>
</protein>
<comment type="caution">
    <text evidence="1">The sequence shown here is derived from an EMBL/GenBank/DDBJ whole genome shotgun (WGS) entry which is preliminary data.</text>
</comment>
<sequence>MTNNFSFLTWVDHSTHPVIRGDFVRSRIPTLGLDLIGNGKDALQQALESPLPLFPRNHP</sequence>
<gene>
    <name evidence="1" type="ORF">HYC85_015317</name>
</gene>
<proteinExistence type="predicted"/>
<accession>A0A7J7GWH2</accession>
<evidence type="ECO:0000313" key="1">
    <source>
        <dbReference type="EMBL" id="KAF5945089.1"/>
    </source>
</evidence>
<organism evidence="1 2">
    <name type="scientific">Camellia sinensis</name>
    <name type="common">Tea plant</name>
    <name type="synonym">Thea sinensis</name>
    <dbReference type="NCBI Taxonomy" id="4442"/>
    <lineage>
        <taxon>Eukaryota</taxon>
        <taxon>Viridiplantae</taxon>
        <taxon>Streptophyta</taxon>
        <taxon>Embryophyta</taxon>
        <taxon>Tracheophyta</taxon>
        <taxon>Spermatophyta</taxon>
        <taxon>Magnoliopsida</taxon>
        <taxon>eudicotyledons</taxon>
        <taxon>Gunneridae</taxon>
        <taxon>Pentapetalae</taxon>
        <taxon>asterids</taxon>
        <taxon>Ericales</taxon>
        <taxon>Theaceae</taxon>
        <taxon>Camellia</taxon>
    </lineage>
</organism>
<dbReference type="AlphaFoldDB" id="A0A7J7GWH2"/>
<evidence type="ECO:0000313" key="2">
    <source>
        <dbReference type="Proteomes" id="UP000593564"/>
    </source>
</evidence>
<dbReference type="EMBL" id="JACBKZ010000007">
    <property type="protein sequence ID" value="KAF5945089.1"/>
    <property type="molecule type" value="Genomic_DNA"/>
</dbReference>
<dbReference type="Proteomes" id="UP000593564">
    <property type="component" value="Unassembled WGS sequence"/>
</dbReference>
<reference evidence="2" key="1">
    <citation type="journal article" date="2020" name="Nat. Commun.">
        <title>Genome assembly of wild tea tree DASZ reveals pedigree and selection history of tea varieties.</title>
        <authorList>
            <person name="Zhang W."/>
            <person name="Zhang Y."/>
            <person name="Qiu H."/>
            <person name="Guo Y."/>
            <person name="Wan H."/>
            <person name="Zhang X."/>
            <person name="Scossa F."/>
            <person name="Alseekh S."/>
            <person name="Zhang Q."/>
            <person name="Wang P."/>
            <person name="Xu L."/>
            <person name="Schmidt M.H."/>
            <person name="Jia X."/>
            <person name="Li D."/>
            <person name="Zhu A."/>
            <person name="Guo F."/>
            <person name="Chen W."/>
            <person name="Ni D."/>
            <person name="Usadel B."/>
            <person name="Fernie A.R."/>
            <person name="Wen W."/>
        </authorList>
    </citation>
    <scope>NUCLEOTIDE SEQUENCE [LARGE SCALE GENOMIC DNA]</scope>
    <source>
        <strain evidence="2">cv. G240</strain>
    </source>
</reference>
<name>A0A7J7GWH2_CAMSI</name>
<keyword evidence="2" id="KW-1185">Reference proteome</keyword>